<name>A0ABQ8MI68_LABRO</name>
<dbReference type="Proteomes" id="UP000830375">
    <property type="component" value="Unassembled WGS sequence"/>
</dbReference>
<comment type="caution">
    <text evidence="1">The sequence shown here is derived from an EMBL/GenBank/DDBJ whole genome shotgun (WGS) entry which is preliminary data.</text>
</comment>
<organism evidence="1 2">
    <name type="scientific">Labeo rohita</name>
    <name type="common">Indian major carp</name>
    <name type="synonym">Cyprinus rohita</name>
    <dbReference type="NCBI Taxonomy" id="84645"/>
    <lineage>
        <taxon>Eukaryota</taxon>
        <taxon>Metazoa</taxon>
        <taxon>Chordata</taxon>
        <taxon>Craniata</taxon>
        <taxon>Vertebrata</taxon>
        <taxon>Euteleostomi</taxon>
        <taxon>Actinopterygii</taxon>
        <taxon>Neopterygii</taxon>
        <taxon>Teleostei</taxon>
        <taxon>Ostariophysi</taxon>
        <taxon>Cypriniformes</taxon>
        <taxon>Cyprinidae</taxon>
        <taxon>Labeoninae</taxon>
        <taxon>Labeonini</taxon>
        <taxon>Labeo</taxon>
    </lineage>
</organism>
<gene>
    <name evidence="1" type="ORF">H4Q32_001168</name>
</gene>
<keyword evidence="1" id="KW-0176">Collagen</keyword>
<evidence type="ECO:0000313" key="1">
    <source>
        <dbReference type="EMBL" id="KAI2662340.1"/>
    </source>
</evidence>
<accession>A0ABQ8MI68</accession>
<keyword evidence="2" id="KW-1185">Reference proteome</keyword>
<dbReference type="EMBL" id="JACTAM010000007">
    <property type="protein sequence ID" value="KAI2662340.1"/>
    <property type="molecule type" value="Genomic_DNA"/>
</dbReference>
<sequence length="41" mass="4450">MASPNFSQTRVFASTTTRAAVRLAHRYLSAASGVPRTNQAR</sequence>
<evidence type="ECO:0000313" key="2">
    <source>
        <dbReference type="Proteomes" id="UP000830375"/>
    </source>
</evidence>
<reference evidence="1 2" key="1">
    <citation type="submission" date="2022-01" db="EMBL/GenBank/DDBJ databases">
        <title>A high-quality chromosome-level genome assembly of rohu carp, Labeo rohita.</title>
        <authorList>
            <person name="Arick M.A. II"/>
            <person name="Hsu C.-Y."/>
            <person name="Magbanua Z."/>
            <person name="Pechanova O."/>
            <person name="Grover C."/>
            <person name="Miller E."/>
            <person name="Thrash A."/>
            <person name="Ezzel L."/>
            <person name="Alam S."/>
            <person name="Benzie J."/>
            <person name="Hamilton M."/>
            <person name="Karsi A."/>
            <person name="Lawrence M.L."/>
            <person name="Peterson D.G."/>
        </authorList>
    </citation>
    <scope>NUCLEOTIDE SEQUENCE [LARGE SCALE GENOMIC DNA]</scope>
    <source>
        <strain evidence="2">BAU-BD-2019</strain>
        <tissue evidence="1">Blood</tissue>
    </source>
</reference>
<dbReference type="GO" id="GO:0005581">
    <property type="term" value="C:collagen trimer"/>
    <property type="evidence" value="ECO:0007669"/>
    <property type="project" value="UniProtKB-KW"/>
</dbReference>
<protein>
    <submittedName>
        <fullName evidence="1">Collagen alpha-1(VI) chain</fullName>
    </submittedName>
</protein>
<proteinExistence type="predicted"/>